<name>A0A8T1EP02_9STRA</name>
<proteinExistence type="predicted"/>
<accession>A0A8T1EP02</accession>
<organism evidence="1 2">
    <name type="scientific">Phytophthora cactorum</name>
    <dbReference type="NCBI Taxonomy" id="29920"/>
    <lineage>
        <taxon>Eukaryota</taxon>
        <taxon>Sar</taxon>
        <taxon>Stramenopiles</taxon>
        <taxon>Oomycota</taxon>
        <taxon>Peronosporomycetes</taxon>
        <taxon>Peronosporales</taxon>
        <taxon>Peronosporaceae</taxon>
        <taxon>Phytophthora</taxon>
    </lineage>
</organism>
<gene>
    <name evidence="1" type="ORF">PC117_g1214</name>
</gene>
<sequence length="123" mass="13587">MATLRSKNWDRREVDSGVGELARSEKAVFDKKESLWTSFRFITDFYNNCKIGSTGRPNGFELSKKEKREVKLANNVGSRVTGLPKGVFQTLGALFGAGHAAQPAFLIASGPQHEGGRHLQLEH</sequence>
<protein>
    <submittedName>
        <fullName evidence="1">Uncharacterized protein</fullName>
    </submittedName>
</protein>
<dbReference type="AlphaFoldDB" id="A0A8T1EP02"/>
<dbReference type="EMBL" id="RCMK01000014">
    <property type="protein sequence ID" value="KAG2954367.1"/>
    <property type="molecule type" value="Genomic_DNA"/>
</dbReference>
<evidence type="ECO:0000313" key="2">
    <source>
        <dbReference type="Proteomes" id="UP000736787"/>
    </source>
</evidence>
<dbReference type="Proteomes" id="UP000736787">
    <property type="component" value="Unassembled WGS sequence"/>
</dbReference>
<reference evidence="1" key="1">
    <citation type="submission" date="2018-10" db="EMBL/GenBank/DDBJ databases">
        <title>Effector identification in a new, highly contiguous assembly of the strawberry crown rot pathogen Phytophthora cactorum.</title>
        <authorList>
            <person name="Armitage A.D."/>
            <person name="Nellist C.F."/>
            <person name="Bates H."/>
            <person name="Vickerstaff R.J."/>
            <person name="Harrison R.J."/>
        </authorList>
    </citation>
    <scope>NUCLEOTIDE SEQUENCE</scope>
    <source>
        <strain evidence="1">4040</strain>
    </source>
</reference>
<evidence type="ECO:0000313" key="1">
    <source>
        <dbReference type="EMBL" id="KAG2954367.1"/>
    </source>
</evidence>
<comment type="caution">
    <text evidence="1">The sequence shown here is derived from an EMBL/GenBank/DDBJ whole genome shotgun (WGS) entry which is preliminary data.</text>
</comment>